<sequence>MDSNKKKYIVNNLKCPITHFEYISNYFSLIFPFIFIYAGFSKYDKDATSLGLIIFAVIVLIYIIFRIESERKFKELNFSKDLSTNEIGKLLEINGWTLMANSNTSGIIKLNTSTSFLDQGQTITIIRVTKEKILINTQPNGRAVFTFFKDLLNYNQIKEVLTK</sequence>
<dbReference type="KEGG" id="fcs:TRV642_3544"/>
<keyword evidence="1" id="KW-0472">Membrane</keyword>
<gene>
    <name evidence="2" type="ORF">TRV642_3544</name>
</gene>
<keyword evidence="1" id="KW-1133">Transmembrane helix</keyword>
<dbReference type="Proteomes" id="UP001152749">
    <property type="component" value="Chromosome"/>
</dbReference>
<reference evidence="2" key="1">
    <citation type="submission" date="2022-09" db="EMBL/GenBank/DDBJ databases">
        <authorList>
            <person name="Duchaud E."/>
        </authorList>
    </citation>
    <scope>NUCLEOTIDE SEQUENCE</scope>
    <source>
        <strain evidence="2">TRV642</strain>
    </source>
</reference>
<keyword evidence="1" id="KW-0812">Transmembrane</keyword>
<evidence type="ECO:0000313" key="3">
    <source>
        <dbReference type="Proteomes" id="UP001152749"/>
    </source>
</evidence>
<organism evidence="2 3">
    <name type="scientific">Flavobacterium collinsii</name>
    <dbReference type="NCBI Taxonomy" id="1114861"/>
    <lineage>
        <taxon>Bacteria</taxon>
        <taxon>Pseudomonadati</taxon>
        <taxon>Bacteroidota</taxon>
        <taxon>Flavobacteriia</taxon>
        <taxon>Flavobacteriales</taxon>
        <taxon>Flavobacteriaceae</taxon>
        <taxon>Flavobacterium</taxon>
    </lineage>
</organism>
<evidence type="ECO:0000256" key="1">
    <source>
        <dbReference type="SAM" id="Phobius"/>
    </source>
</evidence>
<feature type="transmembrane region" description="Helical" evidence="1">
    <location>
        <begin position="47"/>
        <end position="65"/>
    </location>
</feature>
<proteinExistence type="predicted"/>
<feature type="transmembrane region" description="Helical" evidence="1">
    <location>
        <begin position="20"/>
        <end position="41"/>
    </location>
</feature>
<dbReference type="RefSeq" id="WP_263360960.1">
    <property type="nucleotide sequence ID" value="NZ_OX336425.1"/>
</dbReference>
<evidence type="ECO:0000313" key="2">
    <source>
        <dbReference type="EMBL" id="CAI2768319.1"/>
    </source>
</evidence>
<name>A0A9W4TJU6_9FLAO</name>
<accession>A0A9W4TJU6</accession>
<dbReference type="AlphaFoldDB" id="A0A9W4TJU6"/>
<dbReference type="EMBL" id="OX336425">
    <property type="protein sequence ID" value="CAI2768319.1"/>
    <property type="molecule type" value="Genomic_DNA"/>
</dbReference>
<protein>
    <submittedName>
        <fullName evidence="2">Uncharacterized protein</fullName>
    </submittedName>
</protein>